<reference evidence="1" key="1">
    <citation type="submission" date="2020-12" db="EMBL/GenBank/DDBJ databases">
        <authorList>
            <person name="Iha C."/>
        </authorList>
    </citation>
    <scope>NUCLEOTIDE SEQUENCE</scope>
</reference>
<dbReference type="Proteomes" id="UP000708148">
    <property type="component" value="Unassembled WGS sequence"/>
</dbReference>
<evidence type="ECO:0000313" key="2">
    <source>
        <dbReference type="Proteomes" id="UP000708148"/>
    </source>
</evidence>
<dbReference type="AlphaFoldDB" id="A0A8S1IXQ7"/>
<accession>A0A8S1IXQ7</accession>
<dbReference type="InterPro" id="IPR021503">
    <property type="entry name" value="DUF3110"/>
</dbReference>
<name>A0A8S1IXQ7_9CHLO</name>
<keyword evidence="2" id="KW-1185">Reference proteome</keyword>
<evidence type="ECO:0000313" key="1">
    <source>
        <dbReference type="EMBL" id="CAD7699879.1"/>
    </source>
</evidence>
<dbReference type="EMBL" id="CAJHUC010001129">
    <property type="protein sequence ID" value="CAD7699879.1"/>
    <property type="molecule type" value="Genomic_DNA"/>
</dbReference>
<dbReference type="Pfam" id="PF11360">
    <property type="entry name" value="DUF3110"/>
    <property type="match status" value="1"/>
</dbReference>
<sequence>MTKEQEAGSSRRRRAHERVLRYPDGVVRRIRYPRVEGAEEERGGMVAGHLGYQRELSWDVPGLWGSVPLRDAGESAKRKGLEEAKRSKLPESPAELLRYLRSEEYRAAERELQKRIRDSYEILEGCPWVAPRPLYVLAFRQPNREEPMTYTLRTRVWRDDTAAELAQMFRGSSADEFLSVGEVLDGVVAFQNQDDAQRFSDNLEAEGYTEVMIAIVDSHELFRNTREVKAVVVAMRNTGHLPFPSELAASLNSKRPLDDDWGSR</sequence>
<gene>
    <name evidence="1" type="ORF">OSTQU699_LOCUS5238</name>
</gene>
<dbReference type="PANTHER" id="PTHR37178">
    <property type="entry name" value="PLANT/PROTEIN"/>
    <property type="match status" value="1"/>
</dbReference>
<dbReference type="OrthoDB" id="566751at2759"/>
<proteinExistence type="predicted"/>
<protein>
    <submittedName>
        <fullName evidence="1">Uncharacterized protein</fullName>
    </submittedName>
</protein>
<organism evidence="1 2">
    <name type="scientific">Ostreobium quekettii</name>
    <dbReference type="NCBI Taxonomy" id="121088"/>
    <lineage>
        <taxon>Eukaryota</taxon>
        <taxon>Viridiplantae</taxon>
        <taxon>Chlorophyta</taxon>
        <taxon>core chlorophytes</taxon>
        <taxon>Ulvophyceae</taxon>
        <taxon>TCBD clade</taxon>
        <taxon>Bryopsidales</taxon>
        <taxon>Ostreobineae</taxon>
        <taxon>Ostreobiaceae</taxon>
        <taxon>Ostreobium</taxon>
    </lineage>
</organism>
<comment type="caution">
    <text evidence="1">The sequence shown here is derived from an EMBL/GenBank/DDBJ whole genome shotgun (WGS) entry which is preliminary data.</text>
</comment>
<dbReference type="PANTHER" id="PTHR37178:SF1">
    <property type="entry name" value="PLANT_PROTEIN"/>
    <property type="match status" value="1"/>
</dbReference>